<evidence type="ECO:0000256" key="2">
    <source>
        <dbReference type="ARBA" id="ARBA00008017"/>
    </source>
</evidence>
<evidence type="ECO:0000313" key="14">
    <source>
        <dbReference type="Proteomes" id="UP000193495"/>
    </source>
</evidence>
<evidence type="ECO:0000313" key="12">
    <source>
        <dbReference type="EMBL" id="PSK82570.1"/>
    </source>
</evidence>
<dbReference type="GO" id="GO:0008381">
    <property type="term" value="F:mechanosensitive monoatomic ion channel activity"/>
    <property type="evidence" value="ECO:0007669"/>
    <property type="project" value="InterPro"/>
</dbReference>
<sequence length="787" mass="84773">MPRPFAQLIHAMTLMLGLILGLALPHQALAQILPAEAAATEEATTEAEAGPLTGLLEVLRDETAREALIAELERVTTEAEPIEALAATAEEVQEIEPRVSIGSRIAQVTQDIAEGLAVQADQIVRSFSGNGNLLGGLASLDLPVLWETFQSLILVIVITVAVWMGLRALAKPVYRRMGERALHANFLRTIFIFIGSTLLDAAVVVAAWALGYAISLMALGEYAEVGFRQALYLNAFLLVELVKVAIRAIVSPTTGGLRLVNLSNSAALRLNRHVNVVVSVLGYGQLLVLPLVNRNVSFAAGLGVSALLSVFVLVYLVVLVIRHRDDVANWIARRLMAEKVEDEQDLPEDHADVVVPETTPGAPLGAGPAATPPARKQLGGTLGTLTRTWHWFALAYLGFMFVVVISRSADVVAGYLIASGKVLAAALIGSLIIGAIGRALRHGVVLPTEMRTKLPLLEPRLNAIVPKVLIALRLVVTLAVVIYTLDVIGLYDLGGWFASPVGLEATGRIVSLALILLVAAMIWLAVNSWIDYRLNPEVGKIPTSRETTLLTLLRNAFAIALLIFTLMFALAEIGLDIGPLLASAGVLGLAIGFGAQKLVQDIITGVFIQFENAMNVGDVVTVGGTTGVVEKLTVRSVSLRDVQGTFHIIPFSSVDMVSNFMRDFSYFVCDMGIAYREDVDEAKQAMFDAFEELKQDPDQRANIIGDMEWFGVNSFADSAVVVRARIKTVPGTQWGLGRAYNGILKRIFDARGIEIPFPHQTIFFGEAKDGRTQALRLKQVGDAQAEG</sequence>
<keyword evidence="6 7" id="KW-0472">Membrane</keyword>
<dbReference type="SUPFAM" id="SSF82689">
    <property type="entry name" value="Mechanosensitive channel protein MscS (YggB), C-terminal domain"/>
    <property type="match status" value="1"/>
</dbReference>
<feature type="transmembrane region" description="Helical" evidence="7">
    <location>
        <begin position="505"/>
        <end position="526"/>
    </location>
</feature>
<dbReference type="Pfam" id="PF21088">
    <property type="entry name" value="MS_channel_1st"/>
    <property type="match status" value="1"/>
</dbReference>
<evidence type="ECO:0000256" key="4">
    <source>
        <dbReference type="ARBA" id="ARBA00022692"/>
    </source>
</evidence>
<dbReference type="Proteomes" id="UP000240624">
    <property type="component" value="Unassembled WGS sequence"/>
</dbReference>
<dbReference type="SUPFAM" id="SSF50182">
    <property type="entry name" value="Sm-like ribonucleoproteins"/>
    <property type="match status" value="1"/>
</dbReference>
<dbReference type="InterPro" id="IPR049278">
    <property type="entry name" value="MS_channel_C"/>
</dbReference>
<organism evidence="13 14">
    <name type="scientific">Limimaricola soesokkakensis</name>
    <dbReference type="NCBI Taxonomy" id="1343159"/>
    <lineage>
        <taxon>Bacteria</taxon>
        <taxon>Pseudomonadati</taxon>
        <taxon>Pseudomonadota</taxon>
        <taxon>Alphaproteobacteria</taxon>
        <taxon>Rhodobacterales</taxon>
        <taxon>Paracoccaceae</taxon>
        <taxon>Limimaricola</taxon>
    </lineage>
</organism>
<dbReference type="EMBL" id="FWFY01000012">
    <property type="protein sequence ID" value="SLN66368.1"/>
    <property type="molecule type" value="Genomic_DNA"/>
</dbReference>
<evidence type="ECO:0000256" key="6">
    <source>
        <dbReference type="ARBA" id="ARBA00023136"/>
    </source>
</evidence>
<comment type="similarity">
    <text evidence="2">Belongs to the MscS (TC 1.A.23) family.</text>
</comment>
<evidence type="ECO:0000256" key="7">
    <source>
        <dbReference type="SAM" id="Phobius"/>
    </source>
</evidence>
<dbReference type="InterPro" id="IPR049142">
    <property type="entry name" value="MS_channel_1st"/>
</dbReference>
<reference evidence="12 15" key="2">
    <citation type="submission" date="2018-03" db="EMBL/GenBank/DDBJ databases">
        <title>Genomic Encyclopedia of Archaeal and Bacterial Type Strains, Phase II (KMG-II): from individual species to whole genera.</title>
        <authorList>
            <person name="Goeker M."/>
        </authorList>
    </citation>
    <scope>NUCLEOTIDE SEQUENCE [LARGE SCALE GENOMIC DNA]</scope>
    <source>
        <strain evidence="12 15">DSM 29956</strain>
    </source>
</reference>
<feature type="domain" description="Mechanosensitive ion channel transmembrane helices 2/3" evidence="10">
    <location>
        <begin position="556"/>
        <end position="596"/>
    </location>
</feature>
<dbReference type="AlphaFoldDB" id="A0A1X6ZZN9"/>
<proteinExistence type="inferred from homology"/>
<dbReference type="InterPro" id="IPR011014">
    <property type="entry name" value="MscS_channel_TM-2"/>
</dbReference>
<feature type="transmembrane region" description="Helical" evidence="7">
    <location>
        <begin position="190"/>
        <end position="210"/>
    </location>
</feature>
<dbReference type="InterPro" id="IPR057485">
    <property type="entry name" value="YbiO-like_TM1"/>
</dbReference>
<feature type="transmembrane region" description="Helical" evidence="7">
    <location>
        <begin position="230"/>
        <end position="250"/>
    </location>
</feature>
<feature type="transmembrane region" description="Helical" evidence="7">
    <location>
        <begin position="415"/>
        <end position="440"/>
    </location>
</feature>
<feature type="domain" description="Mechanosensitive ion channel MscS C-terminal" evidence="9">
    <location>
        <begin position="668"/>
        <end position="755"/>
    </location>
</feature>
<dbReference type="EMBL" id="PYGB01000012">
    <property type="protein sequence ID" value="PSK82570.1"/>
    <property type="molecule type" value="Genomic_DNA"/>
</dbReference>
<dbReference type="InterPro" id="IPR006685">
    <property type="entry name" value="MscS_channel_2nd"/>
</dbReference>
<evidence type="ECO:0000259" key="11">
    <source>
        <dbReference type="Pfam" id="PF25392"/>
    </source>
</evidence>
<evidence type="ECO:0000259" key="9">
    <source>
        <dbReference type="Pfam" id="PF21082"/>
    </source>
</evidence>
<dbReference type="InterPro" id="IPR023408">
    <property type="entry name" value="MscS_beta-dom_sf"/>
</dbReference>
<dbReference type="PANTHER" id="PTHR30460">
    <property type="entry name" value="MODERATE CONDUCTANCE MECHANOSENSITIVE CHANNEL YBIO"/>
    <property type="match status" value="1"/>
</dbReference>
<keyword evidence="3" id="KW-1003">Cell membrane</keyword>
<protein>
    <submittedName>
        <fullName evidence="13">Moderate conductance mechanosensitive channel YbiO</fullName>
    </submittedName>
    <submittedName>
        <fullName evidence="12">Small-conductance mechanosensitive channel</fullName>
    </submittedName>
</protein>
<reference evidence="13 14" key="1">
    <citation type="submission" date="2017-03" db="EMBL/GenBank/DDBJ databases">
        <authorList>
            <person name="Afonso C.L."/>
            <person name="Miller P.J."/>
            <person name="Scott M.A."/>
            <person name="Spackman E."/>
            <person name="Goraichik I."/>
            <person name="Dimitrov K.M."/>
            <person name="Suarez D.L."/>
            <person name="Swayne D.E."/>
        </authorList>
    </citation>
    <scope>NUCLEOTIDE SEQUENCE [LARGE SCALE GENOMIC DNA]</scope>
    <source>
        <strain evidence="13 14">CECT 8367</strain>
    </source>
</reference>
<keyword evidence="5 7" id="KW-1133">Transmembrane helix</keyword>
<dbReference type="Gene3D" id="3.30.70.100">
    <property type="match status" value="1"/>
</dbReference>
<evidence type="ECO:0000259" key="8">
    <source>
        <dbReference type="Pfam" id="PF00924"/>
    </source>
</evidence>
<evidence type="ECO:0000256" key="1">
    <source>
        <dbReference type="ARBA" id="ARBA00004651"/>
    </source>
</evidence>
<evidence type="ECO:0000313" key="13">
    <source>
        <dbReference type="EMBL" id="SLN66368.1"/>
    </source>
</evidence>
<feature type="domain" description="Moderate conductance mechanosensitive channel YbiO-like transmembrane helix 1" evidence="11">
    <location>
        <begin position="418"/>
        <end position="496"/>
    </location>
</feature>
<keyword evidence="4 7" id="KW-0812">Transmembrane</keyword>
<dbReference type="PANTHER" id="PTHR30460:SF0">
    <property type="entry name" value="MODERATE CONDUCTANCE MECHANOSENSITIVE CHANNEL YBIO"/>
    <property type="match status" value="1"/>
</dbReference>
<dbReference type="GO" id="GO:0005886">
    <property type="term" value="C:plasma membrane"/>
    <property type="evidence" value="ECO:0007669"/>
    <property type="project" value="UniProtKB-SubCell"/>
</dbReference>
<feature type="domain" description="Mechanosensitive ion channel MscS" evidence="8">
    <location>
        <begin position="598"/>
        <end position="660"/>
    </location>
</feature>
<dbReference type="SUPFAM" id="SSF82861">
    <property type="entry name" value="Mechanosensitive channel protein MscS (YggB), transmembrane region"/>
    <property type="match status" value="1"/>
</dbReference>
<dbReference type="Pfam" id="PF21082">
    <property type="entry name" value="MS_channel_3rd"/>
    <property type="match status" value="1"/>
</dbReference>
<feature type="transmembrane region" description="Helical" evidence="7">
    <location>
        <begin position="149"/>
        <end position="169"/>
    </location>
</feature>
<gene>
    <name evidence="13" type="primary">ybiO</name>
    <name evidence="12" type="ORF">CLV79_11287</name>
    <name evidence="13" type="ORF">LOS8367_03284</name>
</gene>
<keyword evidence="15" id="KW-1185">Reference proteome</keyword>
<dbReference type="Pfam" id="PF25392">
    <property type="entry name" value="MS_channel_TM1"/>
    <property type="match status" value="1"/>
</dbReference>
<dbReference type="Gene3D" id="2.30.30.60">
    <property type="match status" value="1"/>
</dbReference>
<dbReference type="InterPro" id="IPR010920">
    <property type="entry name" value="LSM_dom_sf"/>
</dbReference>
<dbReference type="InterPro" id="IPR011066">
    <property type="entry name" value="MscS_channel_C_sf"/>
</dbReference>
<evidence type="ECO:0000313" key="15">
    <source>
        <dbReference type="Proteomes" id="UP000240624"/>
    </source>
</evidence>
<comment type="subcellular location">
    <subcellularLocation>
        <location evidence="1">Cell membrane</location>
        <topology evidence="1">Multi-pass membrane protein</topology>
    </subcellularLocation>
</comment>
<evidence type="ECO:0000259" key="10">
    <source>
        <dbReference type="Pfam" id="PF21088"/>
    </source>
</evidence>
<name>A0A1X6ZZN9_9RHOB</name>
<evidence type="ECO:0000256" key="3">
    <source>
        <dbReference type="ARBA" id="ARBA00022475"/>
    </source>
</evidence>
<dbReference type="Gene3D" id="1.10.287.1260">
    <property type="match status" value="1"/>
</dbReference>
<feature type="transmembrane region" description="Helical" evidence="7">
    <location>
        <begin position="461"/>
        <end position="485"/>
    </location>
</feature>
<dbReference type="InterPro" id="IPR045276">
    <property type="entry name" value="YbiO_bact"/>
</dbReference>
<evidence type="ECO:0000256" key="5">
    <source>
        <dbReference type="ARBA" id="ARBA00022989"/>
    </source>
</evidence>
<dbReference type="Proteomes" id="UP000193495">
    <property type="component" value="Unassembled WGS sequence"/>
</dbReference>
<feature type="transmembrane region" description="Helical" evidence="7">
    <location>
        <begin position="270"/>
        <end position="292"/>
    </location>
</feature>
<feature type="transmembrane region" description="Helical" evidence="7">
    <location>
        <begin position="298"/>
        <end position="321"/>
    </location>
</feature>
<feature type="transmembrane region" description="Helical" evidence="7">
    <location>
        <begin position="547"/>
        <end position="571"/>
    </location>
</feature>
<feature type="transmembrane region" description="Helical" evidence="7">
    <location>
        <begin position="391"/>
        <end position="409"/>
    </location>
</feature>
<accession>A0A1X6ZZN9</accession>
<dbReference type="Pfam" id="PF00924">
    <property type="entry name" value="MS_channel_2nd"/>
    <property type="match status" value="1"/>
</dbReference>
<dbReference type="OrthoDB" id="9814206at2"/>